<dbReference type="AlphaFoldDB" id="U3KPN2"/>
<sequence>IRGQVDVAVNFTYQHLSAPLLVTVWVPRLPLQIQVSDTELSQIKGWRVPIVATRKRRRRRSGGAGGCALQFQRATVRVLTEFVSQGAGPWGQPSHLLGPDWQFDITHLAGRVLVGREVGMTTIQVLSPLSDSILAEKTVTVLDDKVSVTDLAIQLVAGLSATLHPDAEDGQAITAVATAEELLRTPKQEAVVSTWLQFSDGSVTPVDIYDAKDFSLTATSLDETIVSVPQARSPRWPVVVAEGEGEGPLVRVDLAIAEACQKSKRKSVLAVGFGNVRVKFGQSDTDSSPGEDLGGEEEIKNHASGRRQKAQGQDGRLPGSSSLEREEGALWRVPATAKSPVGNRAGKSSRLDGEAQPQNIPLDFTRFPAQGEPPRAGAGPEGGDLVQRPRGLSDLEIGMYALLGVFCLAIVVFLVNCATFALRYRHKQVPVEGQAPAPHSHDWVWLGNEAELLENAGEGPAPQHERTTVIDRGLGGHEESGHLPLTGGSQKHVQSQVHRPPAPGPGQEPPHSPTSRRKKVQFSTFTAIPPDDGCPTVDSIGGGHGEDIKWVCPDMAVGGPRDPGDCLEKLKAKA</sequence>
<reference evidence="6 7" key="1">
    <citation type="journal article" date="2011" name="Nature">
        <title>A high-resolution map of human evolutionary constraint using 29 mammals.</title>
        <authorList>
            <person name="Lindblad-Toh K."/>
            <person name="Garber M."/>
            <person name="Zuk O."/>
            <person name="Lin M.F."/>
            <person name="Parker B.J."/>
            <person name="Washietl S."/>
            <person name="Kheradpour P."/>
            <person name="Ernst J."/>
            <person name="Jordan G."/>
            <person name="Mauceli E."/>
            <person name="Ward L.D."/>
            <person name="Lowe C.B."/>
            <person name="Holloway A.K."/>
            <person name="Clamp M."/>
            <person name="Gnerre S."/>
            <person name="Alfoldi J."/>
            <person name="Beal K."/>
            <person name="Chang J."/>
            <person name="Clawson H."/>
            <person name="Cuff J."/>
            <person name="Di Palma F."/>
            <person name="Fitzgerald S."/>
            <person name="Flicek P."/>
            <person name="Guttman M."/>
            <person name="Hubisz M.J."/>
            <person name="Jaffe D.B."/>
            <person name="Jungreis I."/>
            <person name="Kent W.J."/>
            <person name="Kostka D."/>
            <person name="Lara M."/>
            <person name="Martins A.L."/>
            <person name="Massingham T."/>
            <person name="Moltke I."/>
            <person name="Raney B.J."/>
            <person name="Rasmussen M.D."/>
            <person name="Robinson J."/>
            <person name="Stark A."/>
            <person name="Vilella A.J."/>
            <person name="Wen J."/>
            <person name="Xie X."/>
            <person name="Zody M.C."/>
            <person name="Baldwin J."/>
            <person name="Bloom T."/>
            <person name="Chin C.W."/>
            <person name="Heiman D."/>
            <person name="Nicol R."/>
            <person name="Nusbaum C."/>
            <person name="Young S."/>
            <person name="Wilkinson J."/>
            <person name="Worley K.C."/>
            <person name="Kovar C.L."/>
            <person name="Muzny D.M."/>
            <person name="Gibbs R.A."/>
            <person name="Cree A."/>
            <person name="Dihn H.H."/>
            <person name="Fowler G."/>
            <person name="Jhangiani S."/>
            <person name="Joshi V."/>
            <person name="Lee S."/>
            <person name="Lewis L.R."/>
            <person name="Nazareth L.V."/>
            <person name="Okwuonu G."/>
            <person name="Santibanez J."/>
            <person name="Warren W.C."/>
            <person name="Mardis E.R."/>
            <person name="Weinstock G.M."/>
            <person name="Wilson R.K."/>
            <person name="Delehaunty K."/>
            <person name="Dooling D."/>
            <person name="Fronik C."/>
            <person name="Fulton L."/>
            <person name="Fulton B."/>
            <person name="Graves T."/>
            <person name="Minx P."/>
            <person name="Sodergren E."/>
            <person name="Birney E."/>
            <person name="Margulies E.H."/>
            <person name="Herrero J."/>
            <person name="Green E.D."/>
            <person name="Haussler D."/>
            <person name="Siepel A."/>
            <person name="Goldman N."/>
            <person name="Pollard K.S."/>
            <person name="Pedersen J.S."/>
            <person name="Lander E.S."/>
            <person name="Kellis M."/>
        </authorList>
    </citation>
    <scope>NUCLEOTIDE SEQUENCE [LARGE SCALE GENOMIC DNA]</scope>
    <source>
        <strain evidence="7">Thorbecke</strain>
    </source>
</reference>
<feature type="compositionally biased region" description="Pro residues" evidence="1">
    <location>
        <begin position="500"/>
        <end position="512"/>
    </location>
</feature>
<feature type="compositionally biased region" description="Polar residues" evidence="1">
    <location>
        <begin position="487"/>
        <end position="497"/>
    </location>
</feature>
<keyword evidence="2" id="KW-1133">Transmembrane helix</keyword>
<dbReference type="PaxDb" id="9986-ENSOCUP00000027192"/>
<evidence type="ECO:0008006" key="8">
    <source>
        <dbReference type="Google" id="ProtNLM"/>
    </source>
</evidence>
<feature type="domain" description="Transmembrane protein TMEM132 sixth" evidence="5">
    <location>
        <begin position="147"/>
        <end position="262"/>
    </location>
</feature>
<keyword evidence="2" id="KW-0472">Membrane</keyword>
<dbReference type="InterPro" id="IPR055424">
    <property type="entry name" value="Ig_TMEM132_6th"/>
</dbReference>
<feature type="domain" description="Transmembrane protein TMEM132 fifth" evidence="4">
    <location>
        <begin position="32"/>
        <end position="146"/>
    </location>
</feature>
<dbReference type="GeneTree" id="ENSGT00940000154702"/>
<dbReference type="InterPro" id="IPR055423">
    <property type="entry name" value="Ig_TMEM132_5th"/>
</dbReference>
<dbReference type="PANTHER" id="PTHR13388">
    <property type="entry name" value="DETONATOR, ISOFORM E"/>
    <property type="match status" value="1"/>
</dbReference>
<accession>U3KPN2</accession>
<evidence type="ECO:0000313" key="6">
    <source>
        <dbReference type="Ensembl" id="ENSOCUP00000027192.2"/>
    </source>
</evidence>
<dbReference type="Pfam" id="PF15706">
    <property type="entry name" value="TMEM132_C"/>
    <property type="match status" value="1"/>
</dbReference>
<protein>
    <recommendedName>
        <fullName evidence="8">Transmembrane protein 132C</fullName>
    </recommendedName>
</protein>
<dbReference type="Proteomes" id="UP000001811">
    <property type="component" value="Unplaced"/>
</dbReference>
<dbReference type="Pfam" id="PF23487">
    <property type="entry name" value="Ig_TMEM132_6th"/>
    <property type="match status" value="1"/>
</dbReference>
<feature type="compositionally biased region" description="Low complexity" evidence="1">
    <location>
        <begin position="368"/>
        <end position="378"/>
    </location>
</feature>
<evidence type="ECO:0000259" key="5">
    <source>
        <dbReference type="Pfam" id="PF23487"/>
    </source>
</evidence>
<dbReference type="InParanoid" id="U3KPN2"/>
<evidence type="ECO:0000259" key="3">
    <source>
        <dbReference type="Pfam" id="PF15706"/>
    </source>
</evidence>
<evidence type="ECO:0000259" key="4">
    <source>
        <dbReference type="Pfam" id="PF23486"/>
    </source>
</evidence>
<feature type="region of interest" description="Disordered" evidence="1">
    <location>
        <begin position="473"/>
        <end position="520"/>
    </location>
</feature>
<dbReference type="Bgee" id="ENSOCUG00000029463">
    <property type="expression patterns" value="Expressed in embryo and 7 other cell types or tissues"/>
</dbReference>
<dbReference type="InterPro" id="IPR031436">
    <property type="entry name" value="TMEM132_C"/>
</dbReference>
<dbReference type="STRING" id="9986.ENSOCUP00000027192"/>
<reference evidence="6" key="3">
    <citation type="submission" date="2025-09" db="UniProtKB">
        <authorList>
            <consortium name="Ensembl"/>
        </authorList>
    </citation>
    <scope>IDENTIFICATION</scope>
    <source>
        <strain evidence="6">Thorbecke</strain>
    </source>
</reference>
<dbReference type="eggNOG" id="KOG4789">
    <property type="taxonomic scope" value="Eukaryota"/>
</dbReference>
<dbReference type="Pfam" id="PF23486">
    <property type="entry name" value="Ig_TMEM132_5th"/>
    <property type="match status" value="1"/>
</dbReference>
<feature type="region of interest" description="Disordered" evidence="1">
    <location>
        <begin position="279"/>
        <end position="387"/>
    </location>
</feature>
<evidence type="ECO:0000256" key="2">
    <source>
        <dbReference type="SAM" id="Phobius"/>
    </source>
</evidence>
<name>U3KPN2_RABIT</name>
<proteinExistence type="predicted"/>
<dbReference type="HOGENOM" id="CLU_009871_2_0_1"/>
<dbReference type="PANTHER" id="PTHR13388:SF4">
    <property type="entry name" value="TRANSMEMBRANE PROTEIN 132C"/>
    <property type="match status" value="1"/>
</dbReference>
<dbReference type="InterPro" id="IPR026307">
    <property type="entry name" value="TMEM132"/>
</dbReference>
<keyword evidence="2" id="KW-0812">Transmembrane</keyword>
<evidence type="ECO:0000256" key="1">
    <source>
        <dbReference type="SAM" id="MobiDB-lite"/>
    </source>
</evidence>
<feature type="domain" description="Transmembrane protein TMEM132 C-terminal" evidence="3">
    <location>
        <begin position="366"/>
        <end position="451"/>
    </location>
</feature>
<reference evidence="6" key="2">
    <citation type="submission" date="2025-08" db="UniProtKB">
        <authorList>
            <consortium name="Ensembl"/>
        </authorList>
    </citation>
    <scope>IDENTIFICATION</scope>
    <source>
        <strain evidence="6">Thorbecke</strain>
    </source>
</reference>
<evidence type="ECO:0000313" key="7">
    <source>
        <dbReference type="Proteomes" id="UP000001811"/>
    </source>
</evidence>
<organism evidence="6 7">
    <name type="scientific">Oryctolagus cuniculus</name>
    <name type="common">Rabbit</name>
    <dbReference type="NCBI Taxonomy" id="9986"/>
    <lineage>
        <taxon>Eukaryota</taxon>
        <taxon>Metazoa</taxon>
        <taxon>Chordata</taxon>
        <taxon>Craniata</taxon>
        <taxon>Vertebrata</taxon>
        <taxon>Euteleostomi</taxon>
        <taxon>Mammalia</taxon>
        <taxon>Eutheria</taxon>
        <taxon>Euarchontoglires</taxon>
        <taxon>Glires</taxon>
        <taxon>Lagomorpha</taxon>
        <taxon>Leporidae</taxon>
        <taxon>Oryctolagus</taxon>
    </lineage>
</organism>
<keyword evidence="7" id="KW-1185">Reference proteome</keyword>
<feature type="transmembrane region" description="Helical" evidence="2">
    <location>
        <begin position="397"/>
        <end position="422"/>
    </location>
</feature>
<dbReference type="Ensembl" id="ENSOCUT00000034143.2">
    <property type="protein sequence ID" value="ENSOCUP00000027192.2"/>
    <property type="gene ID" value="ENSOCUG00000029463.2"/>
</dbReference>